<keyword evidence="2" id="KW-0843">Virulence</keyword>
<evidence type="ECO:0000256" key="2">
    <source>
        <dbReference type="ARBA" id="ARBA00023026"/>
    </source>
</evidence>
<keyword evidence="4" id="KW-0413">Isomerase</keyword>
<dbReference type="RefSeq" id="XP_064654207.1">
    <property type="nucleotide sequence ID" value="XM_064807698.1"/>
</dbReference>
<dbReference type="SUPFAM" id="SSF52096">
    <property type="entry name" value="ClpP/crotonase"/>
    <property type="match status" value="1"/>
</dbReference>
<dbReference type="InterPro" id="IPR051053">
    <property type="entry name" value="ECH/Chromodomain_protein"/>
</dbReference>
<dbReference type="InterPro" id="IPR029045">
    <property type="entry name" value="ClpP/crotonase-like_dom_sf"/>
</dbReference>
<evidence type="ECO:0000256" key="4">
    <source>
        <dbReference type="ARBA" id="ARBA00023235"/>
    </source>
</evidence>
<dbReference type="GeneID" id="89931806"/>
<comment type="caution">
    <text evidence="5">The sequence shown here is derived from an EMBL/GenBank/DDBJ whole genome shotgun (WGS) entry which is preliminary data.</text>
</comment>
<accession>A0AAV9NVJ3</accession>
<dbReference type="PANTHER" id="PTHR43684:SF1">
    <property type="entry name" value="ENOYL-COA DELTA ISOMERASE 2"/>
    <property type="match status" value="1"/>
</dbReference>
<keyword evidence="3" id="KW-0576">Peroxisome</keyword>
<dbReference type="GO" id="GO:0004165">
    <property type="term" value="F:delta(3)-delta(2)-enoyl-CoA isomerase activity"/>
    <property type="evidence" value="ECO:0007669"/>
    <property type="project" value="UniProtKB-ARBA"/>
</dbReference>
<evidence type="ECO:0000256" key="1">
    <source>
        <dbReference type="ARBA" id="ARBA00004275"/>
    </source>
</evidence>
<dbReference type="Gene3D" id="3.90.226.10">
    <property type="entry name" value="2-enoyl-CoA Hydratase, Chain A, domain 1"/>
    <property type="match status" value="1"/>
</dbReference>
<dbReference type="Gene3D" id="1.10.12.10">
    <property type="entry name" value="Lyase 2-enoyl-coa Hydratase, Chain A, domain 2"/>
    <property type="match status" value="1"/>
</dbReference>
<sequence length="267" mass="28905">MAPPQLDTVLTEMDGSIGIIRFNRPKNANALSTQLMKDVLAALQWATNEADVRVIVFTGVGRFYTSGMDLVGVPSDGPVLSDEAIDTLSDLASSIHETLIKTSKTTIAAVNGPAAGWGTSSIALFDLVYSVPDAIFFTPFVKWGLCAEGCSSVTFMKIMGRQKAASLILAGERMTPQELESAGLISKILPKENFFEDVMKIARRVVAQPPGALKFSKELMMAPIRDELLAANQRECAGLAERGRTDEPRQAIAAFEVEQKARRKAKL</sequence>
<reference evidence="5 6" key="1">
    <citation type="submission" date="2023-08" db="EMBL/GenBank/DDBJ databases">
        <title>Black Yeasts Isolated from many extreme environments.</title>
        <authorList>
            <person name="Coleine C."/>
            <person name="Stajich J.E."/>
            <person name="Selbmann L."/>
        </authorList>
    </citation>
    <scope>NUCLEOTIDE SEQUENCE [LARGE SCALE GENOMIC DNA]</scope>
    <source>
        <strain evidence="5 6">CCFEE 5935</strain>
    </source>
</reference>
<keyword evidence="6" id="KW-1185">Reference proteome</keyword>
<dbReference type="CDD" id="cd06558">
    <property type="entry name" value="crotonase-like"/>
    <property type="match status" value="1"/>
</dbReference>
<proteinExistence type="predicted"/>
<dbReference type="Pfam" id="PF00378">
    <property type="entry name" value="ECH_1"/>
    <property type="match status" value="1"/>
</dbReference>
<dbReference type="InterPro" id="IPR014748">
    <property type="entry name" value="Enoyl-CoA_hydra_C"/>
</dbReference>
<gene>
    <name evidence="5" type="ORF">LTR77_010479</name>
</gene>
<dbReference type="GO" id="GO:0005777">
    <property type="term" value="C:peroxisome"/>
    <property type="evidence" value="ECO:0007669"/>
    <property type="project" value="UniProtKB-SubCell"/>
</dbReference>
<dbReference type="AlphaFoldDB" id="A0AAV9NVJ3"/>
<comment type="subcellular location">
    <subcellularLocation>
        <location evidence="1">Peroxisome</location>
    </subcellularLocation>
</comment>
<evidence type="ECO:0000256" key="3">
    <source>
        <dbReference type="ARBA" id="ARBA00023140"/>
    </source>
</evidence>
<evidence type="ECO:0008006" key="7">
    <source>
        <dbReference type="Google" id="ProtNLM"/>
    </source>
</evidence>
<dbReference type="Proteomes" id="UP001337655">
    <property type="component" value="Unassembled WGS sequence"/>
</dbReference>
<evidence type="ECO:0000313" key="5">
    <source>
        <dbReference type="EMBL" id="KAK5163805.1"/>
    </source>
</evidence>
<name>A0AAV9NVJ3_9PEZI</name>
<dbReference type="InterPro" id="IPR001753">
    <property type="entry name" value="Enoyl-CoA_hydra/iso"/>
</dbReference>
<organism evidence="5 6">
    <name type="scientific">Saxophila tyrrhenica</name>
    <dbReference type="NCBI Taxonomy" id="1690608"/>
    <lineage>
        <taxon>Eukaryota</taxon>
        <taxon>Fungi</taxon>
        <taxon>Dikarya</taxon>
        <taxon>Ascomycota</taxon>
        <taxon>Pezizomycotina</taxon>
        <taxon>Dothideomycetes</taxon>
        <taxon>Dothideomycetidae</taxon>
        <taxon>Mycosphaerellales</taxon>
        <taxon>Extremaceae</taxon>
        <taxon>Saxophila</taxon>
    </lineage>
</organism>
<evidence type="ECO:0000313" key="6">
    <source>
        <dbReference type="Proteomes" id="UP001337655"/>
    </source>
</evidence>
<protein>
    <recommendedName>
        <fullName evidence="7">Enoyl-CoA hydratase</fullName>
    </recommendedName>
</protein>
<dbReference type="PANTHER" id="PTHR43684">
    <property type="match status" value="1"/>
</dbReference>
<dbReference type="EMBL" id="JAVRRT010000023">
    <property type="protein sequence ID" value="KAK5163805.1"/>
    <property type="molecule type" value="Genomic_DNA"/>
</dbReference>